<name>A0AAW9QZH0_9CHRO</name>
<dbReference type="NCBIfam" id="NF038302">
    <property type="entry name" value="EPS_HpsE"/>
    <property type="match status" value="1"/>
</dbReference>
<dbReference type="Proteomes" id="UP001328733">
    <property type="component" value="Unassembled WGS sequence"/>
</dbReference>
<dbReference type="InterPro" id="IPR050834">
    <property type="entry name" value="Glycosyltransf_2"/>
</dbReference>
<protein>
    <submittedName>
        <fullName evidence="2">Hormogonium polysaccharide biosynthesis glycosyltransferase HpsE</fullName>
    </submittedName>
</protein>
<dbReference type="Pfam" id="PF00535">
    <property type="entry name" value="Glycos_transf_2"/>
    <property type="match status" value="1"/>
</dbReference>
<comment type="caution">
    <text evidence="2">The sequence shown here is derived from an EMBL/GenBank/DDBJ whole genome shotgun (WGS) entry which is preliminary data.</text>
</comment>
<keyword evidence="3" id="KW-1185">Reference proteome</keyword>
<proteinExistence type="predicted"/>
<dbReference type="PANTHER" id="PTHR43685">
    <property type="entry name" value="GLYCOSYLTRANSFERASE"/>
    <property type="match status" value="1"/>
</dbReference>
<dbReference type="InterPro" id="IPR029044">
    <property type="entry name" value="Nucleotide-diphossugar_trans"/>
</dbReference>
<gene>
    <name evidence="2" type="primary">hpsE</name>
    <name evidence="2" type="ORF">V0288_22070</name>
</gene>
<evidence type="ECO:0000259" key="1">
    <source>
        <dbReference type="Pfam" id="PF00535"/>
    </source>
</evidence>
<organism evidence="2 3">
    <name type="scientific">Pannus brasiliensis CCIBt3594</name>
    <dbReference type="NCBI Taxonomy" id="1427578"/>
    <lineage>
        <taxon>Bacteria</taxon>
        <taxon>Bacillati</taxon>
        <taxon>Cyanobacteriota</taxon>
        <taxon>Cyanophyceae</taxon>
        <taxon>Oscillatoriophycideae</taxon>
        <taxon>Chroococcales</taxon>
        <taxon>Microcystaceae</taxon>
        <taxon>Pannus</taxon>
    </lineage>
</organism>
<accession>A0AAW9QZH0</accession>
<dbReference type="AlphaFoldDB" id="A0AAW9QZH0"/>
<dbReference type="CDD" id="cd00761">
    <property type="entry name" value="Glyco_tranf_GTA_type"/>
    <property type="match status" value="1"/>
</dbReference>
<sequence length="334" mass="38373">MQIAERKKTSDRATERLDFTVAIVTYNSAERLPTVLEKLRSQIGTESIRWEVSIVDNNSTDDTARVIRSYQGDRQFPVAIHYHFEPRQGAAFARKRAIRAARSPLIGFLDDDNLPNENWLAAAVRFAREYPNAGAYGSQIHGDYEVEPPPNFERIKAFLAITERGDRPLVYDPKLRFLPPSAGLVIRRSAWLENVPETCILTGRTAKSALTSEDLEALSYLQLSSWEIWYNPEMEIDHQIPSKRLTRKYLIAHLGGIGLSRYITRTVGVHSFLKPFLTLLHLLNDSRKILFHIVKYGRKTPRDTIAACERELLIQSWISPFYFYLKDLSVLPQR</sequence>
<dbReference type="InterPro" id="IPR001173">
    <property type="entry name" value="Glyco_trans_2-like"/>
</dbReference>
<evidence type="ECO:0000313" key="3">
    <source>
        <dbReference type="Proteomes" id="UP001328733"/>
    </source>
</evidence>
<dbReference type="Gene3D" id="3.90.550.10">
    <property type="entry name" value="Spore Coat Polysaccharide Biosynthesis Protein SpsA, Chain A"/>
    <property type="match status" value="1"/>
</dbReference>
<dbReference type="SUPFAM" id="SSF53448">
    <property type="entry name" value="Nucleotide-diphospho-sugar transferases"/>
    <property type="match status" value="1"/>
</dbReference>
<dbReference type="PANTHER" id="PTHR43685:SF3">
    <property type="entry name" value="SLR2126 PROTEIN"/>
    <property type="match status" value="1"/>
</dbReference>
<feature type="domain" description="Glycosyltransferase 2-like" evidence="1">
    <location>
        <begin position="20"/>
        <end position="188"/>
    </location>
</feature>
<reference evidence="2 3" key="1">
    <citation type="submission" date="2024-01" db="EMBL/GenBank/DDBJ databases">
        <title>Genomic insights into the taxonomy and metabolism of the cyanobacterium Pannus brasiliensis CCIBt3594.</title>
        <authorList>
            <person name="Machado M."/>
            <person name="Botero N.B."/>
            <person name="Andreote A.P.D."/>
            <person name="Feitosa A.M.T."/>
            <person name="Popin R."/>
            <person name="Sivonen K."/>
            <person name="Fiore M.F."/>
        </authorList>
    </citation>
    <scope>NUCLEOTIDE SEQUENCE [LARGE SCALE GENOMIC DNA]</scope>
    <source>
        <strain evidence="2 3">CCIBt3594</strain>
    </source>
</reference>
<evidence type="ECO:0000313" key="2">
    <source>
        <dbReference type="EMBL" id="MEG3439831.1"/>
    </source>
</evidence>
<dbReference type="EMBL" id="JBAFSM010000062">
    <property type="protein sequence ID" value="MEG3439831.1"/>
    <property type="molecule type" value="Genomic_DNA"/>
</dbReference>
<dbReference type="RefSeq" id="WP_332867308.1">
    <property type="nucleotide sequence ID" value="NZ_JBAFSM010000062.1"/>
</dbReference>